<dbReference type="STRING" id="1427503.HE1_01061"/>
<sequence>MTGLPLKPFYFLRHGETDWNLEHRAMGSQDIPLNDRGVSQGLNAAELLKNEPIATIVSSPLLRARKTAGIIAQHIKAPIIEITELQEACWGEKEGQLKGNGLWINGWRNGEDIKGAEGYADFSSRIKRGLEKALQHKGPVLIVSHGGVYWVVQEILGFPIINLGNAEPIFHRPPEHLSHP</sequence>
<feature type="binding site" evidence="2">
    <location>
        <begin position="13"/>
        <end position="20"/>
    </location>
    <ligand>
        <name>substrate</name>
    </ligand>
</feature>
<proteinExistence type="predicted"/>
<dbReference type="AlphaFoldDB" id="A0A023E0W9"/>
<dbReference type="InterPro" id="IPR050275">
    <property type="entry name" value="PGM_Phosphatase"/>
</dbReference>
<protein>
    <submittedName>
        <fullName evidence="3">Putative phosphatase PhoE</fullName>
    </submittedName>
</protein>
<name>A0A023E0W9_9PROT</name>
<evidence type="ECO:0000256" key="2">
    <source>
        <dbReference type="PIRSR" id="PIRSR613078-2"/>
    </source>
</evidence>
<accession>A0A023E0W9</accession>
<feature type="binding site" evidence="2">
    <location>
        <position position="63"/>
    </location>
    <ligand>
        <name>substrate</name>
    </ligand>
</feature>
<reference evidence="3 4" key="1">
    <citation type="journal article" date="2014" name="FEMS Microbiol. Lett.">
        <title>Draft genome sequences of three Holospora species (Holospora obtusa, Holospora undulata, and Holospora elegans), endonuclear symbiotic bacteria of the ciliate Paramecium caudatum.</title>
        <authorList>
            <person name="Dohra H."/>
            <person name="Tanaka K."/>
            <person name="Suzuki T."/>
            <person name="Fujishima M."/>
            <person name="Suzuki H."/>
        </authorList>
    </citation>
    <scope>NUCLEOTIDE SEQUENCE [LARGE SCALE GENOMIC DNA]</scope>
    <source>
        <strain evidence="3 4">E1</strain>
    </source>
</reference>
<dbReference type="SUPFAM" id="SSF53254">
    <property type="entry name" value="Phosphoglycerate mutase-like"/>
    <property type="match status" value="1"/>
</dbReference>
<dbReference type="OrthoDB" id="9781415at2"/>
<evidence type="ECO:0000313" key="3">
    <source>
        <dbReference type="EMBL" id="GAJ46722.1"/>
    </source>
</evidence>
<dbReference type="Pfam" id="PF00300">
    <property type="entry name" value="His_Phos_1"/>
    <property type="match status" value="1"/>
</dbReference>
<evidence type="ECO:0000313" key="4">
    <source>
        <dbReference type="Proteomes" id="UP000024842"/>
    </source>
</evidence>
<dbReference type="InterPro" id="IPR013078">
    <property type="entry name" value="His_Pase_superF_clade-1"/>
</dbReference>
<dbReference type="CDD" id="cd07067">
    <property type="entry name" value="HP_PGM_like"/>
    <property type="match status" value="1"/>
</dbReference>
<dbReference type="Gene3D" id="3.40.50.1240">
    <property type="entry name" value="Phosphoglycerate mutase-like"/>
    <property type="match status" value="1"/>
</dbReference>
<feature type="active site" description="Proton donor/acceptor" evidence="1">
    <location>
        <position position="87"/>
    </location>
</feature>
<dbReference type="PANTHER" id="PTHR48100">
    <property type="entry name" value="BROAD-SPECIFICITY PHOSPHATASE YOR283W-RELATED"/>
    <property type="match status" value="1"/>
</dbReference>
<dbReference type="RefSeq" id="WP_035545512.1">
    <property type="nucleotide sequence ID" value="NZ_BAUP01000130.1"/>
</dbReference>
<gene>
    <name evidence="3" type="ORF">HE1_01061</name>
</gene>
<organism evidence="3 4">
    <name type="scientific">Holospora elegans E1</name>
    <dbReference type="NCBI Taxonomy" id="1427503"/>
    <lineage>
        <taxon>Bacteria</taxon>
        <taxon>Pseudomonadati</taxon>
        <taxon>Pseudomonadota</taxon>
        <taxon>Alphaproteobacteria</taxon>
        <taxon>Holosporales</taxon>
        <taxon>Holosporaceae</taxon>
        <taxon>Holospora</taxon>
    </lineage>
</organism>
<dbReference type="GO" id="GO:0016791">
    <property type="term" value="F:phosphatase activity"/>
    <property type="evidence" value="ECO:0007669"/>
    <property type="project" value="TreeGrafter"/>
</dbReference>
<keyword evidence="4" id="KW-1185">Reference proteome</keyword>
<dbReference type="EMBL" id="BAUP01000130">
    <property type="protein sequence ID" value="GAJ46722.1"/>
    <property type="molecule type" value="Genomic_DNA"/>
</dbReference>
<evidence type="ECO:0000256" key="1">
    <source>
        <dbReference type="PIRSR" id="PIRSR613078-1"/>
    </source>
</evidence>
<dbReference type="Proteomes" id="UP000024842">
    <property type="component" value="Unassembled WGS sequence"/>
</dbReference>
<dbReference type="SMART" id="SM00855">
    <property type="entry name" value="PGAM"/>
    <property type="match status" value="1"/>
</dbReference>
<feature type="active site" description="Tele-phosphohistidine intermediate" evidence="1">
    <location>
        <position position="14"/>
    </location>
</feature>
<dbReference type="InterPro" id="IPR029033">
    <property type="entry name" value="His_PPase_superfam"/>
</dbReference>
<comment type="caution">
    <text evidence="3">The sequence shown here is derived from an EMBL/GenBank/DDBJ whole genome shotgun (WGS) entry which is preliminary data.</text>
</comment>